<reference evidence="2" key="1">
    <citation type="journal article" date="2020" name="Stud. Mycol.">
        <title>101 Dothideomycetes genomes: a test case for predicting lifestyles and emergence of pathogens.</title>
        <authorList>
            <person name="Haridas S."/>
            <person name="Albert R."/>
            <person name="Binder M."/>
            <person name="Bloem J."/>
            <person name="Labutti K."/>
            <person name="Salamov A."/>
            <person name="Andreopoulos B."/>
            <person name="Baker S."/>
            <person name="Barry K."/>
            <person name="Bills G."/>
            <person name="Bluhm B."/>
            <person name="Cannon C."/>
            <person name="Castanera R."/>
            <person name="Culley D."/>
            <person name="Daum C."/>
            <person name="Ezra D."/>
            <person name="Gonzalez J."/>
            <person name="Henrissat B."/>
            <person name="Kuo A."/>
            <person name="Liang C."/>
            <person name="Lipzen A."/>
            <person name="Lutzoni F."/>
            <person name="Magnuson J."/>
            <person name="Mondo S."/>
            <person name="Nolan M."/>
            <person name="Ohm R."/>
            <person name="Pangilinan J."/>
            <person name="Park H.-J."/>
            <person name="Ramirez L."/>
            <person name="Alfaro M."/>
            <person name="Sun H."/>
            <person name="Tritt A."/>
            <person name="Yoshinaga Y."/>
            <person name="Zwiers L.-H."/>
            <person name="Turgeon B."/>
            <person name="Goodwin S."/>
            <person name="Spatafora J."/>
            <person name="Crous P."/>
            <person name="Grigoriev I."/>
        </authorList>
    </citation>
    <scope>NUCLEOTIDE SEQUENCE</scope>
    <source>
        <strain evidence="2">CBS 133067</strain>
    </source>
</reference>
<feature type="chain" id="PRO_5040342945" evidence="1">
    <location>
        <begin position="20"/>
        <end position="214"/>
    </location>
</feature>
<evidence type="ECO:0000313" key="3">
    <source>
        <dbReference type="Proteomes" id="UP000799772"/>
    </source>
</evidence>
<protein>
    <submittedName>
        <fullName evidence="2">Uncharacterized protein</fullName>
    </submittedName>
</protein>
<dbReference type="EMBL" id="ML978125">
    <property type="protein sequence ID" value="KAF2099592.1"/>
    <property type="molecule type" value="Genomic_DNA"/>
</dbReference>
<sequence>MIHFGSLFATLVLAHSAISVPVEVERRDVDAATKALLTAAPTSNTCSGATYPNECATAQQAAQPIIDGFAQYGITTVGEQAAALSIMIFESGSFKYNEKHFPAPVPGQGTRNMQNPEFNQKYVADLEKSGKLKSSDVQAAGTDPNKILALVQPDEFSFASAAWFISTQCDAATRAGLQAGTQAGYTAYLTNCVQTTVTDDRISGWKAALQAASG</sequence>
<keyword evidence="3" id="KW-1185">Reference proteome</keyword>
<dbReference type="AlphaFoldDB" id="A0A9P4IH79"/>
<accession>A0A9P4IH79</accession>
<comment type="caution">
    <text evidence="2">The sequence shown here is derived from an EMBL/GenBank/DDBJ whole genome shotgun (WGS) entry which is preliminary data.</text>
</comment>
<evidence type="ECO:0000313" key="2">
    <source>
        <dbReference type="EMBL" id="KAF2099592.1"/>
    </source>
</evidence>
<gene>
    <name evidence="2" type="ORF">NA57DRAFT_75092</name>
</gene>
<name>A0A9P4IH79_9PEZI</name>
<dbReference type="OrthoDB" id="2349272at2759"/>
<feature type="signal peptide" evidence="1">
    <location>
        <begin position="1"/>
        <end position="19"/>
    </location>
</feature>
<organism evidence="2 3">
    <name type="scientific">Rhizodiscina lignyota</name>
    <dbReference type="NCBI Taxonomy" id="1504668"/>
    <lineage>
        <taxon>Eukaryota</taxon>
        <taxon>Fungi</taxon>
        <taxon>Dikarya</taxon>
        <taxon>Ascomycota</taxon>
        <taxon>Pezizomycotina</taxon>
        <taxon>Dothideomycetes</taxon>
        <taxon>Pleosporomycetidae</taxon>
        <taxon>Aulographales</taxon>
        <taxon>Rhizodiscinaceae</taxon>
        <taxon>Rhizodiscina</taxon>
    </lineage>
</organism>
<evidence type="ECO:0000256" key="1">
    <source>
        <dbReference type="SAM" id="SignalP"/>
    </source>
</evidence>
<dbReference type="Proteomes" id="UP000799772">
    <property type="component" value="Unassembled WGS sequence"/>
</dbReference>
<proteinExistence type="predicted"/>
<keyword evidence="1" id="KW-0732">Signal</keyword>